<dbReference type="PROSITE" id="PS00018">
    <property type="entry name" value="EF_HAND_1"/>
    <property type="match status" value="1"/>
</dbReference>
<dbReference type="PROSITE" id="PS50222">
    <property type="entry name" value="EF_HAND_2"/>
    <property type="match status" value="1"/>
</dbReference>
<dbReference type="InterPro" id="IPR002048">
    <property type="entry name" value="EF_hand_dom"/>
</dbReference>
<dbReference type="InterPro" id="IPR018247">
    <property type="entry name" value="EF_Hand_1_Ca_BS"/>
</dbReference>
<sequence>MGPPAWPLLCAALLLEQATQARGGGQEAARSGAPGRHGGRAGSCDEDDVGLLQAPRLPEPSRPGSSQGSARPEFLALERLSDANLAGLTGAKGAGLRLDSARWAEIFRELDKDGDNVIEDSDMLAGNFTLLHHNVSFTDY</sequence>
<gene>
    <name evidence="4" type="ORF">PCOR1329_LOCUS64580</name>
</gene>
<evidence type="ECO:0000259" key="3">
    <source>
        <dbReference type="PROSITE" id="PS50222"/>
    </source>
</evidence>
<dbReference type="Proteomes" id="UP001189429">
    <property type="component" value="Unassembled WGS sequence"/>
</dbReference>
<name>A0ABN9WAI6_9DINO</name>
<organism evidence="4 5">
    <name type="scientific">Prorocentrum cordatum</name>
    <dbReference type="NCBI Taxonomy" id="2364126"/>
    <lineage>
        <taxon>Eukaryota</taxon>
        <taxon>Sar</taxon>
        <taxon>Alveolata</taxon>
        <taxon>Dinophyceae</taxon>
        <taxon>Prorocentrales</taxon>
        <taxon>Prorocentraceae</taxon>
        <taxon>Prorocentrum</taxon>
    </lineage>
</organism>
<comment type="caution">
    <text evidence="4">The sequence shown here is derived from an EMBL/GenBank/DDBJ whole genome shotgun (WGS) entry which is preliminary data.</text>
</comment>
<feature type="signal peptide" evidence="2">
    <location>
        <begin position="1"/>
        <end position="21"/>
    </location>
</feature>
<evidence type="ECO:0000313" key="5">
    <source>
        <dbReference type="Proteomes" id="UP001189429"/>
    </source>
</evidence>
<evidence type="ECO:0000313" key="4">
    <source>
        <dbReference type="EMBL" id="CAK0881868.1"/>
    </source>
</evidence>
<proteinExistence type="predicted"/>
<protein>
    <recommendedName>
        <fullName evidence="3">EF-hand domain-containing protein</fullName>
    </recommendedName>
</protein>
<feature type="domain" description="EF-hand" evidence="3">
    <location>
        <begin position="98"/>
        <end position="133"/>
    </location>
</feature>
<evidence type="ECO:0000256" key="2">
    <source>
        <dbReference type="SAM" id="SignalP"/>
    </source>
</evidence>
<dbReference type="EMBL" id="CAUYUJ010018240">
    <property type="protein sequence ID" value="CAK0881868.1"/>
    <property type="molecule type" value="Genomic_DNA"/>
</dbReference>
<keyword evidence="2" id="KW-0732">Signal</keyword>
<feature type="chain" id="PRO_5045436616" description="EF-hand domain-containing protein" evidence="2">
    <location>
        <begin position="22"/>
        <end position="140"/>
    </location>
</feature>
<reference evidence="4" key="1">
    <citation type="submission" date="2023-10" db="EMBL/GenBank/DDBJ databases">
        <authorList>
            <person name="Chen Y."/>
            <person name="Shah S."/>
            <person name="Dougan E. K."/>
            <person name="Thang M."/>
            <person name="Chan C."/>
        </authorList>
    </citation>
    <scope>NUCLEOTIDE SEQUENCE [LARGE SCALE GENOMIC DNA]</scope>
</reference>
<feature type="region of interest" description="Disordered" evidence="1">
    <location>
        <begin position="20"/>
        <end position="73"/>
    </location>
</feature>
<evidence type="ECO:0000256" key="1">
    <source>
        <dbReference type="SAM" id="MobiDB-lite"/>
    </source>
</evidence>
<keyword evidence="5" id="KW-1185">Reference proteome</keyword>
<accession>A0ABN9WAI6</accession>